<sequence>MIQVVAALMTEESSVLVSPGFHMRHVPPTFAPCKEVNKGQLRISECESPNSEQNHNHHDHDHDNDYSTKRRHQGDANGVHRCGVEDLTEEQFQEAERARHERLSTITSLVSSYNINVYVHVITDTKGNGKPPQSQIDDQIAVLNAAYNSAGWKFILQTVDFTANDVWYVVQPNTQAEKEMKNALRIGGADSLNLYTANIGGGLLGWATFPKDYTKSPKMDGVVILCSSLPGGTSANVSVCTVMCFCNRHRLVQYDEGDTGTHEGGCQGSGDGVDDTPAEMQANYGCPGVVDSCPLQPGNDPTNNFMDYVYDSCMNEFTPGQFNKIQQEFSAYRV</sequence>
<keyword evidence="7" id="KW-0482">Metalloprotease</keyword>
<keyword evidence="12" id="KW-1185">Reference proteome</keyword>
<keyword evidence="4" id="KW-0732">Signal</keyword>
<dbReference type="Gene3D" id="3.40.390.10">
    <property type="entry name" value="Collagenase (Catalytic Domain)"/>
    <property type="match status" value="1"/>
</dbReference>
<dbReference type="CDD" id="cd04275">
    <property type="entry name" value="ZnMc_pappalysin_like"/>
    <property type="match status" value="1"/>
</dbReference>
<keyword evidence="6" id="KW-0862">Zinc</keyword>
<proteinExistence type="inferred from homology"/>
<comment type="similarity">
    <text evidence="1">Belongs to the peptidase M43B family.</text>
</comment>
<evidence type="ECO:0000256" key="2">
    <source>
        <dbReference type="ARBA" id="ARBA00022670"/>
    </source>
</evidence>
<accession>A0ABP0V691</accession>
<dbReference type="InterPro" id="IPR008754">
    <property type="entry name" value="Peptidase_M43"/>
</dbReference>
<reference evidence="11" key="1">
    <citation type="submission" date="2024-02" db="EMBL/GenBank/DDBJ databases">
        <authorList>
            <consortium name="ELIXIR-Norway"/>
            <consortium name="Elixir Norway"/>
        </authorList>
    </citation>
    <scope>NUCLEOTIDE SEQUENCE</scope>
</reference>
<evidence type="ECO:0000256" key="7">
    <source>
        <dbReference type="ARBA" id="ARBA00023049"/>
    </source>
</evidence>
<evidence type="ECO:0000256" key="8">
    <source>
        <dbReference type="ARBA" id="ARBA00023157"/>
    </source>
</evidence>
<keyword evidence="2" id="KW-0645">Protease</keyword>
<evidence type="ECO:0000313" key="11">
    <source>
        <dbReference type="EMBL" id="CAK9249948.1"/>
    </source>
</evidence>
<evidence type="ECO:0000256" key="6">
    <source>
        <dbReference type="ARBA" id="ARBA00022833"/>
    </source>
</evidence>
<dbReference type="InterPro" id="IPR024079">
    <property type="entry name" value="MetalloPept_cat_dom_sf"/>
</dbReference>
<feature type="domain" description="Peptidase M43 pregnancy-associated plasma-A" evidence="10">
    <location>
        <begin position="261"/>
        <end position="327"/>
    </location>
</feature>
<feature type="non-terminal residue" evidence="11">
    <location>
        <position position="334"/>
    </location>
</feature>
<keyword evidence="8" id="KW-1015">Disulfide bond</keyword>
<dbReference type="Proteomes" id="UP001497444">
    <property type="component" value="Unassembled WGS sequence"/>
</dbReference>
<feature type="region of interest" description="Disordered" evidence="9">
    <location>
        <begin position="47"/>
        <end position="78"/>
    </location>
</feature>
<dbReference type="PANTHER" id="PTHR47466">
    <property type="match status" value="1"/>
</dbReference>
<evidence type="ECO:0000256" key="5">
    <source>
        <dbReference type="ARBA" id="ARBA00022801"/>
    </source>
</evidence>
<feature type="compositionally biased region" description="Basic and acidic residues" evidence="9">
    <location>
        <begin position="54"/>
        <end position="68"/>
    </location>
</feature>
<dbReference type="EMBL" id="CAXAQS010000075">
    <property type="protein sequence ID" value="CAK9249948.1"/>
    <property type="molecule type" value="Genomic_DNA"/>
</dbReference>
<evidence type="ECO:0000259" key="10">
    <source>
        <dbReference type="Pfam" id="PF05572"/>
    </source>
</evidence>
<evidence type="ECO:0000256" key="1">
    <source>
        <dbReference type="ARBA" id="ARBA00008721"/>
    </source>
</evidence>
<evidence type="ECO:0000313" key="12">
    <source>
        <dbReference type="Proteomes" id="UP001497444"/>
    </source>
</evidence>
<dbReference type="SUPFAM" id="SSF55486">
    <property type="entry name" value="Metalloproteases ('zincins'), catalytic domain"/>
    <property type="match status" value="1"/>
</dbReference>
<organism evidence="11 12">
    <name type="scientific">Sphagnum jensenii</name>
    <dbReference type="NCBI Taxonomy" id="128206"/>
    <lineage>
        <taxon>Eukaryota</taxon>
        <taxon>Viridiplantae</taxon>
        <taxon>Streptophyta</taxon>
        <taxon>Embryophyta</taxon>
        <taxon>Bryophyta</taxon>
        <taxon>Sphagnophytina</taxon>
        <taxon>Sphagnopsida</taxon>
        <taxon>Sphagnales</taxon>
        <taxon>Sphagnaceae</taxon>
        <taxon>Sphagnum</taxon>
    </lineage>
</organism>
<keyword evidence="5" id="KW-0378">Hydrolase</keyword>
<evidence type="ECO:0000256" key="3">
    <source>
        <dbReference type="ARBA" id="ARBA00022723"/>
    </source>
</evidence>
<keyword evidence="3" id="KW-0479">Metal-binding</keyword>
<dbReference type="PANTHER" id="PTHR47466:SF1">
    <property type="entry name" value="METALLOPROTEASE MEP1 (AFU_ORTHOLOGUE AFUA_1G07730)-RELATED"/>
    <property type="match status" value="1"/>
</dbReference>
<evidence type="ECO:0000256" key="4">
    <source>
        <dbReference type="ARBA" id="ARBA00022729"/>
    </source>
</evidence>
<gene>
    <name evidence="11" type="ORF">CSSPJE1EN1_LOCUS25326</name>
</gene>
<dbReference type="Pfam" id="PF05572">
    <property type="entry name" value="Peptidase_M43"/>
    <property type="match status" value="1"/>
</dbReference>
<protein>
    <recommendedName>
        <fullName evidence="10">Peptidase M43 pregnancy-associated plasma-A domain-containing protein</fullName>
    </recommendedName>
</protein>
<name>A0ABP0V691_9BRYO</name>
<evidence type="ECO:0000256" key="9">
    <source>
        <dbReference type="SAM" id="MobiDB-lite"/>
    </source>
</evidence>
<comment type="caution">
    <text evidence="11">The sequence shown here is derived from an EMBL/GenBank/DDBJ whole genome shotgun (WGS) entry which is preliminary data.</text>
</comment>